<comment type="caution">
    <text evidence="2">The sequence shown here is derived from an EMBL/GenBank/DDBJ whole genome shotgun (WGS) entry which is preliminary data.</text>
</comment>
<dbReference type="Gene3D" id="1.20.1280.290">
    <property type="match status" value="1"/>
</dbReference>
<name>A0A4Q1JT63_9GAMM</name>
<feature type="transmembrane region" description="Helical" evidence="1">
    <location>
        <begin position="44"/>
        <end position="75"/>
    </location>
</feature>
<dbReference type="AlphaFoldDB" id="A0A4Q1JT63"/>
<evidence type="ECO:0000313" key="3">
    <source>
        <dbReference type="Proteomes" id="UP000289784"/>
    </source>
</evidence>
<evidence type="ECO:0008006" key="4">
    <source>
        <dbReference type="Google" id="ProtNLM"/>
    </source>
</evidence>
<evidence type="ECO:0000313" key="2">
    <source>
        <dbReference type="EMBL" id="RXQ99915.1"/>
    </source>
</evidence>
<organism evidence="2 3">
    <name type="scientific">Pseudoxanthomonas composti</name>
    <dbReference type="NCBI Taxonomy" id="2137479"/>
    <lineage>
        <taxon>Bacteria</taxon>
        <taxon>Pseudomonadati</taxon>
        <taxon>Pseudomonadota</taxon>
        <taxon>Gammaproteobacteria</taxon>
        <taxon>Lysobacterales</taxon>
        <taxon>Lysobacteraceae</taxon>
        <taxon>Pseudoxanthomonas</taxon>
    </lineage>
</organism>
<reference evidence="2 3" key="1">
    <citation type="submission" date="2019-01" db="EMBL/GenBank/DDBJ databases">
        <title>Pseudoxanthomonas composti sp. nov., isolated from compost.</title>
        <authorList>
            <person name="Yang G."/>
        </authorList>
    </citation>
    <scope>NUCLEOTIDE SEQUENCE [LARGE SCALE GENOMIC DNA]</scope>
    <source>
        <strain evidence="2 3">GSS15</strain>
    </source>
</reference>
<keyword evidence="3" id="KW-1185">Reference proteome</keyword>
<protein>
    <recommendedName>
        <fullName evidence="4">PQ-loop repeat-containing protein</fullName>
    </recommendedName>
</protein>
<accession>A0A4Q1JT63</accession>
<proteinExistence type="predicted"/>
<dbReference type="Proteomes" id="UP000289784">
    <property type="component" value="Unassembled WGS sequence"/>
</dbReference>
<dbReference type="RefSeq" id="WP_129472542.1">
    <property type="nucleotide sequence ID" value="NZ_SAWZ01000013.1"/>
</dbReference>
<keyword evidence="1" id="KW-0472">Membrane</keyword>
<dbReference type="OrthoDB" id="5966732at2"/>
<dbReference type="EMBL" id="SAWZ01000013">
    <property type="protein sequence ID" value="RXQ99915.1"/>
    <property type="molecule type" value="Genomic_DNA"/>
</dbReference>
<keyword evidence="1" id="KW-1133">Transmembrane helix</keyword>
<gene>
    <name evidence="2" type="ORF">EPA99_17475</name>
</gene>
<evidence type="ECO:0000256" key="1">
    <source>
        <dbReference type="SAM" id="Phobius"/>
    </source>
</evidence>
<sequence length="102" mass="10994">MNADLLGWLATLILISTLSRQIWKQWKSADSQAVSGWLFLGQMSASVLFIIYSALMGSVVFVVTNSLILLTAVVGQVLSSIKQRRASVAVSAREQAGLGTPR</sequence>
<keyword evidence="1" id="KW-0812">Transmembrane</keyword>